<dbReference type="PROSITE" id="PS50026">
    <property type="entry name" value="EGF_3"/>
    <property type="match status" value="1"/>
</dbReference>
<dbReference type="InterPro" id="IPR000742">
    <property type="entry name" value="EGF"/>
</dbReference>
<organism evidence="6 7">
    <name type="scientific">Staurois parvus</name>
    <dbReference type="NCBI Taxonomy" id="386267"/>
    <lineage>
        <taxon>Eukaryota</taxon>
        <taxon>Metazoa</taxon>
        <taxon>Chordata</taxon>
        <taxon>Craniata</taxon>
        <taxon>Vertebrata</taxon>
        <taxon>Euteleostomi</taxon>
        <taxon>Amphibia</taxon>
        <taxon>Batrachia</taxon>
        <taxon>Anura</taxon>
        <taxon>Neobatrachia</taxon>
        <taxon>Ranoidea</taxon>
        <taxon>Ranidae</taxon>
        <taxon>Staurois</taxon>
    </lineage>
</organism>
<dbReference type="PROSITE" id="PS01187">
    <property type="entry name" value="EGF_CA"/>
    <property type="match status" value="1"/>
</dbReference>
<evidence type="ECO:0000256" key="2">
    <source>
        <dbReference type="ARBA" id="ARBA00022737"/>
    </source>
</evidence>
<dbReference type="SMART" id="SM00181">
    <property type="entry name" value="EGF"/>
    <property type="match status" value="2"/>
</dbReference>
<reference evidence="6" key="1">
    <citation type="submission" date="2023-05" db="EMBL/GenBank/DDBJ databases">
        <authorList>
            <person name="Stuckert A."/>
        </authorList>
    </citation>
    <scope>NUCLEOTIDE SEQUENCE</scope>
</reference>
<dbReference type="PANTHER" id="PTHR24034">
    <property type="entry name" value="EGF-LIKE DOMAIN-CONTAINING PROTEIN"/>
    <property type="match status" value="1"/>
</dbReference>
<evidence type="ECO:0000313" key="6">
    <source>
        <dbReference type="EMBL" id="CAI9595563.1"/>
    </source>
</evidence>
<dbReference type="SUPFAM" id="SSF57196">
    <property type="entry name" value="EGF/Laminin"/>
    <property type="match status" value="2"/>
</dbReference>
<protein>
    <recommendedName>
        <fullName evidence="5">EGF-like domain-containing protein</fullName>
    </recommendedName>
</protein>
<dbReference type="InterPro" id="IPR018097">
    <property type="entry name" value="EGF_Ca-bd_CS"/>
</dbReference>
<dbReference type="CDD" id="cd00054">
    <property type="entry name" value="EGF_CA"/>
    <property type="match status" value="2"/>
</dbReference>
<keyword evidence="3 4" id="KW-1015">Disulfide bond</keyword>
<dbReference type="Proteomes" id="UP001162483">
    <property type="component" value="Unassembled WGS sequence"/>
</dbReference>
<keyword evidence="2" id="KW-0677">Repeat</keyword>
<dbReference type="SMART" id="SM00179">
    <property type="entry name" value="EGF_CA"/>
    <property type="match status" value="2"/>
</dbReference>
<evidence type="ECO:0000259" key="5">
    <source>
        <dbReference type="PROSITE" id="PS50026"/>
    </source>
</evidence>
<feature type="domain" description="EGF-like" evidence="5">
    <location>
        <begin position="6"/>
        <end position="45"/>
    </location>
</feature>
<comment type="caution">
    <text evidence="4">Lacks conserved residue(s) required for the propagation of feature annotation.</text>
</comment>
<evidence type="ECO:0000256" key="3">
    <source>
        <dbReference type="ARBA" id="ARBA00023157"/>
    </source>
</evidence>
<dbReference type="PROSITE" id="PS01186">
    <property type="entry name" value="EGF_2"/>
    <property type="match status" value="1"/>
</dbReference>
<feature type="non-terminal residue" evidence="6">
    <location>
        <position position="1"/>
    </location>
</feature>
<name>A0ABN9FJI5_9NEOB</name>
<gene>
    <name evidence="6" type="ORF">SPARVUS_LOCUS11903358</name>
</gene>
<evidence type="ECO:0000256" key="1">
    <source>
        <dbReference type="ARBA" id="ARBA00022536"/>
    </source>
</evidence>
<evidence type="ECO:0000256" key="4">
    <source>
        <dbReference type="PROSITE-ProRule" id="PRU00076"/>
    </source>
</evidence>
<dbReference type="EMBL" id="CATNWA010016806">
    <property type="protein sequence ID" value="CAI9595563.1"/>
    <property type="molecule type" value="Genomic_DNA"/>
</dbReference>
<dbReference type="Gene3D" id="2.10.25.10">
    <property type="entry name" value="Laminin"/>
    <property type="match status" value="2"/>
</dbReference>
<accession>A0ABN9FJI5</accession>
<sequence>CFLFPDIDECQQRNPCQHECRNTEGSFQCLCPAGYRLLPNNRNCQDIDECVEQRISCGTNQMCFNTRGGFQCLDTPCPASYVKGPSPGTCYRRCLTDCSSGGPYTLQYKLLTLPYGIPPNHDVIRLSAFSEGGLLQNRTSFTALEQDSGSPFAIRDEGGHGLIYTLRSLDTSGVYRIKVQAVTHTEQQGVRYQSVFIIYISVSPYPY</sequence>
<comment type="caution">
    <text evidence="6">The sequence shown here is derived from an EMBL/GenBank/DDBJ whole genome shotgun (WGS) entry which is preliminary data.</text>
</comment>
<dbReference type="PANTHER" id="PTHR24034:SF197">
    <property type="entry name" value="FIBULIN-7-LIKE"/>
    <property type="match status" value="1"/>
</dbReference>
<dbReference type="InterPro" id="IPR000152">
    <property type="entry name" value="EGF-type_Asp/Asn_hydroxyl_site"/>
</dbReference>
<dbReference type="Pfam" id="PF12662">
    <property type="entry name" value="cEGF"/>
    <property type="match status" value="1"/>
</dbReference>
<feature type="disulfide bond" evidence="4">
    <location>
        <begin position="10"/>
        <end position="20"/>
    </location>
</feature>
<dbReference type="PROSITE" id="PS00010">
    <property type="entry name" value="ASX_HYDROXYL"/>
    <property type="match status" value="1"/>
</dbReference>
<dbReference type="InterPro" id="IPR026823">
    <property type="entry name" value="cEGF"/>
</dbReference>
<dbReference type="InterPro" id="IPR050751">
    <property type="entry name" value="ECM_structural_protein"/>
</dbReference>
<proteinExistence type="predicted"/>
<keyword evidence="1 4" id="KW-0245">EGF-like domain</keyword>
<keyword evidence="7" id="KW-1185">Reference proteome</keyword>
<dbReference type="InterPro" id="IPR001881">
    <property type="entry name" value="EGF-like_Ca-bd_dom"/>
</dbReference>
<evidence type="ECO:0000313" key="7">
    <source>
        <dbReference type="Proteomes" id="UP001162483"/>
    </source>
</evidence>